<dbReference type="InterPro" id="IPR056789">
    <property type="entry name" value="LRR_R13L1-DRL21"/>
</dbReference>
<dbReference type="GO" id="GO:0051707">
    <property type="term" value="P:response to other organism"/>
    <property type="evidence" value="ECO:0007669"/>
    <property type="project" value="UniProtKB-ARBA"/>
</dbReference>
<dbReference type="GO" id="GO:0005524">
    <property type="term" value="F:ATP binding"/>
    <property type="evidence" value="ECO:0007669"/>
    <property type="project" value="UniProtKB-KW"/>
</dbReference>
<evidence type="ECO:0000256" key="6">
    <source>
        <dbReference type="SAM" id="SignalP"/>
    </source>
</evidence>
<dbReference type="Pfam" id="PF00931">
    <property type="entry name" value="NB-ARC"/>
    <property type="match status" value="1"/>
</dbReference>
<dbReference type="InterPro" id="IPR027417">
    <property type="entry name" value="P-loop_NTPase"/>
</dbReference>
<dbReference type="Gene3D" id="1.20.5.4130">
    <property type="match status" value="1"/>
</dbReference>
<evidence type="ECO:0000259" key="8">
    <source>
        <dbReference type="Pfam" id="PF18052"/>
    </source>
</evidence>
<dbReference type="GO" id="GO:0043531">
    <property type="term" value="F:ADP binding"/>
    <property type="evidence" value="ECO:0007669"/>
    <property type="project" value="InterPro"/>
</dbReference>
<dbReference type="SUPFAM" id="SSF52058">
    <property type="entry name" value="L domain-like"/>
    <property type="match status" value="2"/>
</dbReference>
<evidence type="ECO:0000313" key="11">
    <source>
        <dbReference type="EMBL" id="AAX89382.1"/>
    </source>
</evidence>
<evidence type="ECO:0000256" key="4">
    <source>
        <dbReference type="ARBA" id="ARBA00022821"/>
    </source>
</evidence>
<dbReference type="ExpressionAtlas" id="Q2YE88">
    <property type="expression patterns" value="baseline and differential"/>
</dbReference>
<keyword evidence="2" id="KW-0677">Repeat</keyword>
<feature type="domain" description="NB-ARC" evidence="7">
    <location>
        <begin position="161"/>
        <end position="333"/>
    </location>
</feature>
<dbReference type="FunFam" id="3.40.50.300:FF:001091">
    <property type="entry name" value="Probable disease resistance protein At1g61300"/>
    <property type="match status" value="1"/>
</dbReference>
<dbReference type="Gene3D" id="3.40.50.300">
    <property type="entry name" value="P-loop containing nucleotide triphosphate hydrolases"/>
    <property type="match status" value="1"/>
</dbReference>
<proteinExistence type="predicted"/>
<dbReference type="Gene3D" id="1.10.8.430">
    <property type="entry name" value="Helical domain of apoptotic protease-activating factors"/>
    <property type="match status" value="1"/>
</dbReference>
<evidence type="ECO:0000259" key="10">
    <source>
        <dbReference type="Pfam" id="PF25019"/>
    </source>
</evidence>
<dbReference type="InterPro" id="IPR041118">
    <property type="entry name" value="Rx_N"/>
</dbReference>
<keyword evidence="1" id="KW-0433">Leucine-rich repeat</keyword>
<dbReference type="InterPro" id="IPR036388">
    <property type="entry name" value="WH-like_DNA-bd_sf"/>
</dbReference>
<dbReference type="InterPro" id="IPR032675">
    <property type="entry name" value="LRR_dom_sf"/>
</dbReference>
<dbReference type="PRINTS" id="PR00364">
    <property type="entry name" value="DISEASERSIST"/>
</dbReference>
<protein>
    <submittedName>
        <fullName evidence="11">NB-LRR type disease resistance protein Rps1-k-1</fullName>
    </submittedName>
</protein>
<evidence type="ECO:0000256" key="1">
    <source>
        <dbReference type="ARBA" id="ARBA00022614"/>
    </source>
</evidence>
<feature type="domain" description="Disease resistance protein winged helix" evidence="9">
    <location>
        <begin position="421"/>
        <end position="495"/>
    </location>
</feature>
<accession>Q2YE88</accession>
<keyword evidence="3" id="KW-0547">Nucleotide-binding</keyword>
<gene>
    <name evidence="11" type="primary">Rps1-k-1</name>
</gene>
<sequence length="1229" mass="139803">MAAALVGGAFLSAFLDVLFDRLASPDFVDLILGKKLSKKLLRKLETTLRVVGAVLDDAEKKQITNTNVKHWLNALKDAVYEADDLLDHVFTKAATQNKVRNLFSRFSDRKIVSKLEDIVVTLESHLKLKESLDLKESAVENLSWKAPSTSLEDGSHIYGREKDREAIIKLLSEDNSDGSEVSVVPIVGMGGVGKTTLAQLVYNDENLKEKFDFDFKAWVCVSQEFDVLKVTKTIIQAVTGNPCKLNDLNLLHLELMDKLKDKKFLIVLDDVWTEDYVDWSLLKKPFQCGIIRRSKILLTTRSEKTASVVQTVQTYHLNQLSNEDCWSVFANHACLSLESNENTTLEKIGKEIVKKCDGLPLAAQSLGGMLRRKHDIGDWYNILNSDIWELSESECKVIPALRLSYHYLPPHLKRCFVYCSLYPQDYEFDKNELILLWMAEDLLKKPRKGRTLEEVGHEYFDDLVSRSFFQRSSTNRSSWPYGECFVMHDLMHDLAKSLGGDFYFRSEELGKETKINTKTRHLSFTKFNSSVLDNFDVVGRAKFLRTFLSIINFEAAPFNNEEAQCIIVSKLMYLRVLSFCDFQSLDSLPDSIGKLIHLRYLDLSHSSVETLPKSLCNLYNLQTLKLCSCRKLTKLPSDMCNLVNLRHLEIRETPIEEMPRGMSKLNHLQHLDFFVVGKHKENGIKELGGLSNLRGRLKIRNLENVSQSDEASEARMMDKKHINSLWLEWSRCNNNSTNFQLEIDVLCKLQPHFNIESLRIKGYKGTRFPDWMGNSSYCNMMSLKLRDCDNCSMLPSLGQLPSLKVLKIARLNRLKTIDAGFYKNEDCRSGTPFPSLESLAIHQMPCWEVWSSFDSEAFPVLEILEIRDCPKLEGSLPNHLPALKTLTIRNCELLGSSLPTAPAIQSLEIRKSNKVALHAFPLLVETIKVEGSPMVESMMEAITNIQPTCLRSLTLRDCSSAVSFPGGRLPESLKSLYISDLKKLEFPTQHKHELLETLSIESSCDSLTSLPLVTFPNLRDLEIRNCENMESLLVSFWREGLPAPNLITFQVWGSDKLKSLPDEMSTLLPKLERLLISNCPEIESFPKRGMPPNLRIVWIFNCEKLLSSLAWPSMGMLTHLYVGGRCDGIKSFPKEGLLPPSLTYLYLSGFSNLEMLDCTGLLHLTSLQQLTIDGCPLLENMVGERLPDSLIKLTIKSCPLLKKRCRKKHPQIWPKISHIPGIKVDNRWI</sequence>
<evidence type="ECO:0000256" key="2">
    <source>
        <dbReference type="ARBA" id="ARBA00022737"/>
    </source>
</evidence>
<feature type="domain" description="R13L1/DRL21-like LRR repeat region" evidence="10">
    <location>
        <begin position="684"/>
        <end position="810"/>
    </location>
</feature>
<dbReference type="Gene3D" id="1.10.10.10">
    <property type="entry name" value="Winged helix-like DNA-binding domain superfamily/Winged helix DNA-binding domain"/>
    <property type="match status" value="1"/>
</dbReference>
<dbReference type="FunFam" id="1.10.10.10:FF:000322">
    <property type="entry name" value="Probable disease resistance protein At1g63360"/>
    <property type="match status" value="1"/>
</dbReference>
<dbReference type="EMBL" id="EU450800">
    <property type="protein sequence ID" value="AAX89382.1"/>
    <property type="molecule type" value="Genomic_DNA"/>
</dbReference>
<reference evidence="11" key="1">
    <citation type="journal article" date="2005" name="Mol. Plant Microbe Interact.">
        <title>Two classes of highly similar coiled coil-nucleotide binding-leucine rich repeat genes isolated from the Rps1-k locus encode Phytophthora resistance in soybean.</title>
        <authorList>
            <person name="Gao H."/>
            <person name="Narayanan N.N."/>
            <person name="Ellison L."/>
            <person name="Bhattacharyya M.K."/>
        </authorList>
    </citation>
    <scope>NUCLEOTIDE SEQUENCE</scope>
</reference>
<reference evidence="11" key="3">
    <citation type="submission" date="2008-02" db="EMBL/GenBank/DDBJ databases">
        <authorList>
            <person name="Bhattacharyya M."/>
            <person name="Gao H."/>
        </authorList>
    </citation>
    <scope>NUCLEOTIDE SEQUENCE</scope>
</reference>
<dbReference type="SUPFAM" id="SSF52540">
    <property type="entry name" value="P-loop containing nucleoside triphosphate hydrolases"/>
    <property type="match status" value="1"/>
</dbReference>
<dbReference type="InterPro" id="IPR058922">
    <property type="entry name" value="WHD_DRP"/>
</dbReference>
<evidence type="ECO:0000256" key="5">
    <source>
        <dbReference type="ARBA" id="ARBA00022840"/>
    </source>
</evidence>
<dbReference type="Pfam" id="PF23559">
    <property type="entry name" value="WHD_DRP"/>
    <property type="match status" value="1"/>
</dbReference>
<evidence type="ECO:0000259" key="7">
    <source>
        <dbReference type="Pfam" id="PF00931"/>
    </source>
</evidence>
<keyword evidence="6" id="KW-0732">Signal</keyword>
<dbReference type="AlphaFoldDB" id="Q2YE88"/>
<reference evidence="11" key="2">
    <citation type="journal article" date="2008" name="BMC Plant Biol.">
        <title>The soybean-Phytophthora resistance locus Rps1-k encompasses coiled coil-nucleotide binding-leucine rich repeat-like genes and repetitive sequences.</title>
        <authorList>
            <person name="Gao H."/>
            <person name="Bhattacharyya M.K."/>
        </authorList>
    </citation>
    <scope>NUCLEOTIDE SEQUENCE</scope>
</reference>
<evidence type="ECO:0000259" key="9">
    <source>
        <dbReference type="Pfam" id="PF23559"/>
    </source>
</evidence>
<dbReference type="Gene3D" id="3.80.10.10">
    <property type="entry name" value="Ribonuclease Inhibitor"/>
    <property type="match status" value="3"/>
</dbReference>
<dbReference type="PANTHER" id="PTHR36766">
    <property type="entry name" value="PLANT BROAD-SPECTRUM MILDEW RESISTANCE PROTEIN RPW8"/>
    <property type="match status" value="1"/>
</dbReference>
<dbReference type="Pfam" id="PF25019">
    <property type="entry name" value="LRR_R13L1-DRL21"/>
    <property type="match status" value="1"/>
</dbReference>
<feature type="chain" id="PRO_5004218661" evidence="6">
    <location>
        <begin position="20"/>
        <end position="1229"/>
    </location>
</feature>
<feature type="signal peptide" evidence="6">
    <location>
        <begin position="1"/>
        <end position="19"/>
    </location>
</feature>
<dbReference type="GO" id="GO:0006952">
    <property type="term" value="P:defense response"/>
    <property type="evidence" value="ECO:0007669"/>
    <property type="project" value="UniProtKB-KW"/>
</dbReference>
<feature type="domain" description="Disease resistance N-terminal" evidence="8">
    <location>
        <begin position="10"/>
        <end position="98"/>
    </location>
</feature>
<evidence type="ECO:0000256" key="3">
    <source>
        <dbReference type="ARBA" id="ARBA00022741"/>
    </source>
</evidence>
<dbReference type="InterPro" id="IPR042197">
    <property type="entry name" value="Apaf_helical"/>
</dbReference>
<dbReference type="InterPro" id="IPR002182">
    <property type="entry name" value="NB-ARC"/>
</dbReference>
<organism evidence="11">
    <name type="scientific">Glycine max</name>
    <name type="common">Soybean</name>
    <name type="synonym">Glycine hispida</name>
    <dbReference type="NCBI Taxonomy" id="3847"/>
    <lineage>
        <taxon>Eukaryota</taxon>
        <taxon>Viridiplantae</taxon>
        <taxon>Streptophyta</taxon>
        <taxon>Embryophyta</taxon>
        <taxon>Tracheophyta</taxon>
        <taxon>Spermatophyta</taxon>
        <taxon>Magnoliopsida</taxon>
        <taxon>eudicotyledons</taxon>
        <taxon>Gunneridae</taxon>
        <taxon>Pentapetalae</taxon>
        <taxon>rosids</taxon>
        <taxon>fabids</taxon>
        <taxon>Fabales</taxon>
        <taxon>Fabaceae</taxon>
        <taxon>Papilionoideae</taxon>
        <taxon>50 kb inversion clade</taxon>
        <taxon>NPAAA clade</taxon>
        <taxon>indigoferoid/millettioid clade</taxon>
        <taxon>Phaseoleae</taxon>
        <taxon>Glycine</taxon>
        <taxon>Glycine subgen. Soja</taxon>
    </lineage>
</organism>
<keyword evidence="4" id="KW-0611">Plant defense</keyword>
<dbReference type="PANTHER" id="PTHR36766:SF51">
    <property type="entry name" value="DISEASE RESISTANCE RPP13-LIKE PROTEIN 1"/>
    <property type="match status" value="1"/>
</dbReference>
<dbReference type="Pfam" id="PF18052">
    <property type="entry name" value="Rx_N"/>
    <property type="match status" value="1"/>
</dbReference>
<keyword evidence="5" id="KW-0067">ATP-binding</keyword>
<name>Q2YE88_SOYBN</name>